<dbReference type="Proteomes" id="UP001054837">
    <property type="component" value="Unassembled WGS sequence"/>
</dbReference>
<name>A0AAV4RP97_9ARAC</name>
<sequence length="66" mass="7414">MILPPKGFDGTMFERIPFAGSITGQPHNMKVMLTQMLLEISASLEANNPVRHPSNCNINNILRSRY</sequence>
<organism evidence="1 2">
    <name type="scientific">Caerostris darwini</name>
    <dbReference type="NCBI Taxonomy" id="1538125"/>
    <lineage>
        <taxon>Eukaryota</taxon>
        <taxon>Metazoa</taxon>
        <taxon>Ecdysozoa</taxon>
        <taxon>Arthropoda</taxon>
        <taxon>Chelicerata</taxon>
        <taxon>Arachnida</taxon>
        <taxon>Araneae</taxon>
        <taxon>Araneomorphae</taxon>
        <taxon>Entelegynae</taxon>
        <taxon>Araneoidea</taxon>
        <taxon>Araneidae</taxon>
        <taxon>Caerostris</taxon>
    </lineage>
</organism>
<dbReference type="EMBL" id="BPLQ01006544">
    <property type="protein sequence ID" value="GIY23404.1"/>
    <property type="molecule type" value="Genomic_DNA"/>
</dbReference>
<reference evidence="1 2" key="1">
    <citation type="submission" date="2021-06" db="EMBL/GenBank/DDBJ databases">
        <title>Caerostris darwini draft genome.</title>
        <authorList>
            <person name="Kono N."/>
            <person name="Arakawa K."/>
        </authorList>
    </citation>
    <scope>NUCLEOTIDE SEQUENCE [LARGE SCALE GENOMIC DNA]</scope>
</reference>
<dbReference type="AlphaFoldDB" id="A0AAV4RP97"/>
<evidence type="ECO:0000313" key="1">
    <source>
        <dbReference type="EMBL" id="GIY23404.1"/>
    </source>
</evidence>
<keyword evidence="2" id="KW-1185">Reference proteome</keyword>
<proteinExistence type="predicted"/>
<gene>
    <name evidence="1" type="ORF">CDAR_107521</name>
</gene>
<evidence type="ECO:0000313" key="2">
    <source>
        <dbReference type="Proteomes" id="UP001054837"/>
    </source>
</evidence>
<protein>
    <submittedName>
        <fullName evidence="1">Uncharacterized protein</fullName>
    </submittedName>
</protein>
<comment type="caution">
    <text evidence="1">The sequence shown here is derived from an EMBL/GenBank/DDBJ whole genome shotgun (WGS) entry which is preliminary data.</text>
</comment>
<accession>A0AAV4RP97</accession>